<evidence type="ECO:0000313" key="2">
    <source>
        <dbReference type="EMBL" id="KAI9257233.1"/>
    </source>
</evidence>
<dbReference type="Proteomes" id="UP001209540">
    <property type="component" value="Unassembled WGS sequence"/>
</dbReference>
<evidence type="ECO:0000313" key="3">
    <source>
        <dbReference type="Proteomes" id="UP001209540"/>
    </source>
</evidence>
<gene>
    <name evidence="2" type="ORF">BDA99DRAFT_561725</name>
</gene>
<name>A0AAD5JWA9_9FUNG</name>
<keyword evidence="3" id="KW-1185">Reference proteome</keyword>
<proteinExistence type="predicted"/>
<keyword evidence="1" id="KW-0732">Signal</keyword>
<organism evidence="2 3">
    <name type="scientific">Phascolomyces articulosus</name>
    <dbReference type="NCBI Taxonomy" id="60185"/>
    <lineage>
        <taxon>Eukaryota</taxon>
        <taxon>Fungi</taxon>
        <taxon>Fungi incertae sedis</taxon>
        <taxon>Mucoromycota</taxon>
        <taxon>Mucoromycotina</taxon>
        <taxon>Mucoromycetes</taxon>
        <taxon>Mucorales</taxon>
        <taxon>Lichtheimiaceae</taxon>
        <taxon>Phascolomyces</taxon>
    </lineage>
</organism>
<dbReference type="EMBL" id="JAIXMP010000020">
    <property type="protein sequence ID" value="KAI9257233.1"/>
    <property type="molecule type" value="Genomic_DNA"/>
</dbReference>
<reference evidence="2" key="1">
    <citation type="journal article" date="2022" name="IScience">
        <title>Evolution of zygomycete secretomes and the origins of terrestrial fungal ecologies.</title>
        <authorList>
            <person name="Chang Y."/>
            <person name="Wang Y."/>
            <person name="Mondo S."/>
            <person name="Ahrendt S."/>
            <person name="Andreopoulos W."/>
            <person name="Barry K."/>
            <person name="Beard J."/>
            <person name="Benny G.L."/>
            <person name="Blankenship S."/>
            <person name="Bonito G."/>
            <person name="Cuomo C."/>
            <person name="Desiro A."/>
            <person name="Gervers K.A."/>
            <person name="Hundley H."/>
            <person name="Kuo A."/>
            <person name="LaButti K."/>
            <person name="Lang B.F."/>
            <person name="Lipzen A."/>
            <person name="O'Donnell K."/>
            <person name="Pangilinan J."/>
            <person name="Reynolds N."/>
            <person name="Sandor L."/>
            <person name="Smith M.E."/>
            <person name="Tsang A."/>
            <person name="Grigoriev I.V."/>
            <person name="Stajich J.E."/>
            <person name="Spatafora J.W."/>
        </authorList>
    </citation>
    <scope>NUCLEOTIDE SEQUENCE</scope>
    <source>
        <strain evidence="2">RSA 2281</strain>
    </source>
</reference>
<accession>A0AAD5JWA9</accession>
<dbReference type="AlphaFoldDB" id="A0AAD5JWA9"/>
<sequence>MKITWIIINITLCVVALLFAQDVNADTQEQAIAYLKKYKIPFQHKANEAASIISDGAISIFDSNKKSGDDELLKTVKYYRDSVVMNLDLFGEKIDRLLKGLQIKLEKQHQINKNNIDALIEMLQHGLRRLELRGELTREKVFTELDRLKRKAIEQHIVDEAQWKQLVNDIAGSFATDAWYRRFLGGRYHLQHENDDDGFSRWKRHLENRLKEANKMLSPDQVEQSLDTVQRAIHNTPDATKLANPRWWRRVERDLKRTLNNPDLVKDVVDSVRDDVNAYKIFAMDYAPEDVKNWIQEWCDWAHDLWNEFIQWLYRQYNDVNTPEAIRASSTYAVIEAHSRSVDMKAHSAETAIQSFTQAVDQAATQWRKSFAKFWLEQEKQAFKRIGYTEAHLEWIHDHLEKTIKDHTSLAKHNIDASLYQIRRYLQEAKVQSATQIEHQITRIQSLLEVWKKSLPTNRVEL</sequence>
<reference evidence="2" key="2">
    <citation type="submission" date="2023-02" db="EMBL/GenBank/DDBJ databases">
        <authorList>
            <consortium name="DOE Joint Genome Institute"/>
            <person name="Mondo S.J."/>
            <person name="Chang Y."/>
            <person name="Wang Y."/>
            <person name="Ahrendt S."/>
            <person name="Andreopoulos W."/>
            <person name="Barry K."/>
            <person name="Beard J."/>
            <person name="Benny G.L."/>
            <person name="Blankenship S."/>
            <person name="Bonito G."/>
            <person name="Cuomo C."/>
            <person name="Desiro A."/>
            <person name="Gervers K.A."/>
            <person name="Hundley H."/>
            <person name="Kuo A."/>
            <person name="LaButti K."/>
            <person name="Lang B.F."/>
            <person name="Lipzen A."/>
            <person name="O'Donnell K."/>
            <person name="Pangilinan J."/>
            <person name="Reynolds N."/>
            <person name="Sandor L."/>
            <person name="Smith M.W."/>
            <person name="Tsang A."/>
            <person name="Grigoriev I.V."/>
            <person name="Stajich J.E."/>
            <person name="Spatafora J.W."/>
        </authorList>
    </citation>
    <scope>NUCLEOTIDE SEQUENCE</scope>
    <source>
        <strain evidence="2">RSA 2281</strain>
    </source>
</reference>
<feature type="chain" id="PRO_5041968295" evidence="1">
    <location>
        <begin position="26"/>
        <end position="462"/>
    </location>
</feature>
<evidence type="ECO:0000256" key="1">
    <source>
        <dbReference type="SAM" id="SignalP"/>
    </source>
</evidence>
<protein>
    <submittedName>
        <fullName evidence="2">Uncharacterized protein</fullName>
    </submittedName>
</protein>
<feature type="signal peptide" evidence="1">
    <location>
        <begin position="1"/>
        <end position="25"/>
    </location>
</feature>
<comment type="caution">
    <text evidence="2">The sequence shown here is derived from an EMBL/GenBank/DDBJ whole genome shotgun (WGS) entry which is preliminary data.</text>
</comment>